<protein>
    <submittedName>
        <fullName evidence="1">Uncharacterized protein</fullName>
    </submittedName>
</protein>
<sequence>MSEIASLRTFLSALLPLSEDQQNRFCRLFSPISIAKNEAQKKSLSAACITCFS</sequence>
<accession>A0A6G3ZZV9</accession>
<dbReference type="EMBL" id="JAAIKC010000004">
    <property type="protein sequence ID" value="NEW07224.1"/>
    <property type="molecule type" value="Genomic_DNA"/>
</dbReference>
<name>A0A6G3ZZV9_9BACL</name>
<evidence type="ECO:0000313" key="1">
    <source>
        <dbReference type="EMBL" id="NEW07224.1"/>
    </source>
</evidence>
<comment type="caution">
    <text evidence="1">The sequence shown here is derived from an EMBL/GenBank/DDBJ whole genome shotgun (WGS) entry which is preliminary data.</text>
</comment>
<dbReference type="RefSeq" id="WP_163947724.1">
    <property type="nucleotide sequence ID" value="NZ_JAAIKC010000004.1"/>
</dbReference>
<gene>
    <name evidence="1" type="ORF">GK047_14540</name>
</gene>
<proteinExistence type="predicted"/>
<organism evidence="1">
    <name type="scientific">Paenibacillus sp. SYP-B3998</name>
    <dbReference type="NCBI Taxonomy" id="2678564"/>
    <lineage>
        <taxon>Bacteria</taxon>
        <taxon>Bacillati</taxon>
        <taxon>Bacillota</taxon>
        <taxon>Bacilli</taxon>
        <taxon>Bacillales</taxon>
        <taxon>Paenibacillaceae</taxon>
        <taxon>Paenibacillus</taxon>
    </lineage>
</organism>
<dbReference type="AlphaFoldDB" id="A0A6G3ZZV9"/>
<reference evidence="1" key="1">
    <citation type="submission" date="2020-02" db="EMBL/GenBank/DDBJ databases">
        <authorList>
            <person name="Shen X.-R."/>
            <person name="Zhang Y.-X."/>
        </authorList>
    </citation>
    <scope>NUCLEOTIDE SEQUENCE</scope>
    <source>
        <strain evidence="1">SYP-B3998</strain>
    </source>
</reference>